<keyword evidence="1" id="KW-0479">Metal-binding</keyword>
<evidence type="ECO:0000256" key="4">
    <source>
        <dbReference type="ARBA" id="ARBA00023004"/>
    </source>
</evidence>
<keyword evidence="4" id="KW-0408">Iron</keyword>
<dbReference type="InterPro" id="IPR033756">
    <property type="entry name" value="YlxH/NBP35"/>
</dbReference>
<dbReference type="GO" id="GO:0005524">
    <property type="term" value="F:ATP binding"/>
    <property type="evidence" value="ECO:0007669"/>
    <property type="project" value="UniProtKB-KW"/>
</dbReference>
<dbReference type="SUPFAM" id="SSF52540">
    <property type="entry name" value="P-loop containing nucleoside triphosphate hydrolases"/>
    <property type="match status" value="1"/>
</dbReference>
<dbReference type="Proteomes" id="UP000192758">
    <property type="component" value="Unassembled WGS sequence"/>
</dbReference>
<sequence>MKSCPGAESKDAGKADACKGCPNANICANTKPDSDIPFLKNKYNGFKHKISVMCGKGGVGKSFLSFVIAKFLSESSKVLLLDLDITGPTIPQLTNTQNRVIENVFEEFSPITQGSLGIVSSGYFWPLIEDNIEEVNKNAILKAVLKNCRTEEYDILVVDTPPNITDEHLAIFSYMEQVQSILITTPQTLSFIDFTRQMSFCKKAKIQILGVVENMKGIKCNKCNFVNSLSKSKNIQTFCIENKLCFLGSLDLLRKELPQIDKGTFVFAEELVDLKKKIFIRLKKDPNV</sequence>
<keyword evidence="5" id="KW-0411">Iron-sulfur</keyword>
<keyword evidence="2" id="KW-0547">Nucleotide-binding</keyword>
<proteinExistence type="predicted"/>
<dbReference type="CDD" id="cd02037">
    <property type="entry name" value="Mrp_NBP35"/>
    <property type="match status" value="1"/>
</dbReference>
<comment type="caution">
    <text evidence="6">The sequence shown here is derived from an EMBL/GenBank/DDBJ whole genome shotgun (WGS) entry which is preliminary data.</text>
</comment>
<dbReference type="GO" id="GO:0016226">
    <property type="term" value="P:iron-sulfur cluster assembly"/>
    <property type="evidence" value="ECO:0007669"/>
    <property type="project" value="InterPro"/>
</dbReference>
<dbReference type="GO" id="GO:0005829">
    <property type="term" value="C:cytosol"/>
    <property type="evidence" value="ECO:0007669"/>
    <property type="project" value="TreeGrafter"/>
</dbReference>
<dbReference type="OrthoDB" id="1741334at2759"/>
<dbReference type="STRING" id="646526.A0A1W0E727"/>
<organism evidence="6 7">
    <name type="scientific">Ecytonucleospora hepatopenaei</name>
    <dbReference type="NCBI Taxonomy" id="646526"/>
    <lineage>
        <taxon>Eukaryota</taxon>
        <taxon>Fungi</taxon>
        <taxon>Fungi incertae sedis</taxon>
        <taxon>Microsporidia</taxon>
        <taxon>Enterocytozoonidae</taxon>
        <taxon>Ecytonucleospora</taxon>
    </lineage>
</organism>
<dbReference type="Gene3D" id="3.40.50.300">
    <property type="entry name" value="P-loop containing nucleotide triphosphate hydrolases"/>
    <property type="match status" value="1"/>
</dbReference>
<dbReference type="InterPro" id="IPR027417">
    <property type="entry name" value="P-loop_NTPase"/>
</dbReference>
<dbReference type="InterPro" id="IPR019591">
    <property type="entry name" value="Mrp/NBP35_ATP-bd"/>
</dbReference>
<evidence type="ECO:0000256" key="5">
    <source>
        <dbReference type="ARBA" id="ARBA00023014"/>
    </source>
</evidence>
<dbReference type="PANTHER" id="PTHR23264:SF19">
    <property type="entry name" value="CYTOSOLIC FE-S CLUSTER ASSEMBLY FACTOR NUBP2"/>
    <property type="match status" value="1"/>
</dbReference>
<dbReference type="GO" id="GO:0140663">
    <property type="term" value="F:ATP-dependent FeS chaperone activity"/>
    <property type="evidence" value="ECO:0007669"/>
    <property type="project" value="InterPro"/>
</dbReference>
<dbReference type="GO" id="GO:0046872">
    <property type="term" value="F:metal ion binding"/>
    <property type="evidence" value="ECO:0007669"/>
    <property type="project" value="UniProtKB-KW"/>
</dbReference>
<dbReference type="PANTHER" id="PTHR23264">
    <property type="entry name" value="NUCLEOTIDE-BINDING PROTEIN NBP35 YEAST -RELATED"/>
    <property type="match status" value="1"/>
</dbReference>
<evidence type="ECO:0000313" key="7">
    <source>
        <dbReference type="Proteomes" id="UP000192758"/>
    </source>
</evidence>
<accession>A0A1W0E727</accession>
<keyword evidence="3" id="KW-0067">ATP-binding</keyword>
<evidence type="ECO:0000256" key="2">
    <source>
        <dbReference type="ARBA" id="ARBA00022741"/>
    </source>
</evidence>
<reference evidence="6 7" key="1">
    <citation type="journal article" date="2017" name="Environ. Microbiol.">
        <title>Decay of the glycolytic pathway and adaptation to intranuclear parasitism within Enterocytozoonidae microsporidia.</title>
        <authorList>
            <person name="Wiredu Boakye D."/>
            <person name="Jaroenlak P."/>
            <person name="Prachumwat A."/>
            <person name="Williams T.A."/>
            <person name="Bateman K.S."/>
            <person name="Itsathitphaisarn O."/>
            <person name="Sritunyalucksana K."/>
            <person name="Paszkiewicz K.H."/>
            <person name="Moore K.A."/>
            <person name="Stentiford G.D."/>
            <person name="Williams B.A."/>
        </authorList>
    </citation>
    <scope>NUCLEOTIDE SEQUENCE [LARGE SCALE GENOMIC DNA]</scope>
    <source>
        <strain evidence="6 7">TH1</strain>
    </source>
</reference>
<evidence type="ECO:0000313" key="6">
    <source>
        <dbReference type="EMBL" id="OQS55067.1"/>
    </source>
</evidence>
<name>A0A1W0E727_9MICR</name>
<evidence type="ECO:0000256" key="3">
    <source>
        <dbReference type="ARBA" id="ARBA00022840"/>
    </source>
</evidence>
<dbReference type="Pfam" id="PF10609">
    <property type="entry name" value="ParA"/>
    <property type="match status" value="1"/>
</dbReference>
<dbReference type="AlphaFoldDB" id="A0A1W0E727"/>
<dbReference type="GO" id="GO:0051536">
    <property type="term" value="F:iron-sulfur cluster binding"/>
    <property type="evidence" value="ECO:0007669"/>
    <property type="project" value="UniProtKB-KW"/>
</dbReference>
<dbReference type="EMBL" id="MNPJ01000014">
    <property type="protein sequence ID" value="OQS55067.1"/>
    <property type="molecule type" value="Genomic_DNA"/>
</dbReference>
<protein>
    <submittedName>
        <fullName evidence="6">NBP35</fullName>
    </submittedName>
</protein>
<gene>
    <name evidence="6" type="primary">NBP35</name>
    <name evidence="6" type="ORF">EHP00_338</name>
</gene>
<keyword evidence="7" id="KW-1185">Reference proteome</keyword>
<evidence type="ECO:0000256" key="1">
    <source>
        <dbReference type="ARBA" id="ARBA00022723"/>
    </source>
</evidence>
<dbReference type="VEuPathDB" id="MicrosporidiaDB:EHP00_338"/>